<dbReference type="EMBL" id="JAVDYI010000001">
    <property type="protein sequence ID" value="MDR7356762.1"/>
    <property type="molecule type" value="Genomic_DNA"/>
</dbReference>
<dbReference type="PANTHER" id="PTHR36849:SF1">
    <property type="entry name" value="CYTOPLASMIC PROTEIN"/>
    <property type="match status" value="1"/>
</dbReference>
<comment type="caution">
    <text evidence="1">The sequence shown here is derived from an EMBL/GenBank/DDBJ whole genome shotgun (WGS) entry which is preliminary data.</text>
</comment>
<gene>
    <name evidence="1" type="ORF">J2S64_000453</name>
</gene>
<dbReference type="Pfam" id="PF22752">
    <property type="entry name" value="DUF488-N3i"/>
    <property type="match status" value="1"/>
</dbReference>
<dbReference type="PANTHER" id="PTHR36849">
    <property type="entry name" value="CYTOPLASMIC PROTEIN-RELATED"/>
    <property type="match status" value="1"/>
</dbReference>
<dbReference type="RefSeq" id="WP_310287808.1">
    <property type="nucleotide sequence ID" value="NZ_BAAAWO010000001.1"/>
</dbReference>
<evidence type="ECO:0000313" key="1">
    <source>
        <dbReference type="EMBL" id="MDR7356762.1"/>
    </source>
</evidence>
<dbReference type="Proteomes" id="UP001183817">
    <property type="component" value="Unassembled WGS sequence"/>
</dbReference>
<organism evidence="1 2">
    <name type="scientific">Paeniglutamicibacter sulfureus</name>
    <dbReference type="NCBI Taxonomy" id="43666"/>
    <lineage>
        <taxon>Bacteria</taxon>
        <taxon>Bacillati</taxon>
        <taxon>Actinomycetota</taxon>
        <taxon>Actinomycetes</taxon>
        <taxon>Micrococcales</taxon>
        <taxon>Micrococcaceae</taxon>
        <taxon>Paeniglutamicibacter</taxon>
    </lineage>
</organism>
<sequence>MGNFRLLRAYEPADGGYRVLVDRLWPRGLGKERAALDDWAKDAAPSTGLRVAFSRKAERFTEFTDHYRHELEAGAAAEGAHRLLGIAREHEDVVLLYAARDTVHNHAVVLLDFLREAQQGTVDVPGDGA</sequence>
<name>A0ABU2BDP5_9MICC</name>
<proteinExistence type="predicted"/>
<protein>
    <submittedName>
        <fullName evidence="1">Uncharacterized protein YeaO (DUF488 family)</fullName>
    </submittedName>
</protein>
<evidence type="ECO:0000313" key="2">
    <source>
        <dbReference type="Proteomes" id="UP001183817"/>
    </source>
</evidence>
<accession>A0ABU2BDP5</accession>
<dbReference type="InterPro" id="IPR052552">
    <property type="entry name" value="YeaO-like"/>
</dbReference>
<keyword evidence="2" id="KW-1185">Reference proteome</keyword>
<reference evidence="1 2" key="1">
    <citation type="submission" date="2023-07" db="EMBL/GenBank/DDBJ databases">
        <title>Sequencing the genomes of 1000 actinobacteria strains.</title>
        <authorList>
            <person name="Klenk H.-P."/>
        </authorList>
    </citation>
    <scope>NUCLEOTIDE SEQUENCE [LARGE SCALE GENOMIC DNA]</scope>
    <source>
        <strain evidence="1 2">DSM 20167</strain>
    </source>
</reference>